<gene>
    <name evidence="2" type="ORF">Cme02nite_65760</name>
</gene>
<proteinExistence type="predicted"/>
<dbReference type="Pfam" id="PF06197">
    <property type="entry name" value="DUF998"/>
    <property type="match status" value="1"/>
</dbReference>
<keyword evidence="1" id="KW-0812">Transmembrane</keyword>
<keyword evidence="1" id="KW-1133">Transmembrane helix</keyword>
<dbReference type="AlphaFoldDB" id="A0A8J3PIY8"/>
<feature type="transmembrane region" description="Helical" evidence="1">
    <location>
        <begin position="47"/>
        <end position="70"/>
    </location>
</feature>
<keyword evidence="1" id="KW-0472">Membrane</keyword>
<evidence type="ECO:0008006" key="4">
    <source>
        <dbReference type="Google" id="ProtNLM"/>
    </source>
</evidence>
<evidence type="ECO:0000256" key="1">
    <source>
        <dbReference type="SAM" id="Phobius"/>
    </source>
</evidence>
<organism evidence="2 3">
    <name type="scientific">Catellatospora methionotrophica</name>
    <dbReference type="NCBI Taxonomy" id="121620"/>
    <lineage>
        <taxon>Bacteria</taxon>
        <taxon>Bacillati</taxon>
        <taxon>Actinomycetota</taxon>
        <taxon>Actinomycetes</taxon>
        <taxon>Micromonosporales</taxon>
        <taxon>Micromonosporaceae</taxon>
        <taxon>Catellatospora</taxon>
    </lineage>
</organism>
<sequence>MKALCTCGVLAGPLFVVAFLIQGAVKPGGYDPLRHPVSSLALGPYGWVQTAVFLACGLLTVAFAAGLLRLSGVRRKIGAGLVGLWGIGLIGAGLFVTDPVSGYPAGTPDLLVDHTAAGILHDLFSVLAFFTLAAATFVLAAGSGPGWATYSVLSGLAFLGFFLASGVGFQQDPSLVDTAGLWQRLSLLAGWTWLTALAWRVRASVASD</sequence>
<evidence type="ECO:0000313" key="3">
    <source>
        <dbReference type="Proteomes" id="UP000660339"/>
    </source>
</evidence>
<feature type="transmembrane region" description="Helical" evidence="1">
    <location>
        <begin position="147"/>
        <end position="169"/>
    </location>
</feature>
<comment type="caution">
    <text evidence="2">The sequence shown here is derived from an EMBL/GenBank/DDBJ whole genome shotgun (WGS) entry which is preliminary data.</text>
</comment>
<evidence type="ECO:0000313" key="2">
    <source>
        <dbReference type="EMBL" id="GIG18244.1"/>
    </source>
</evidence>
<dbReference type="Proteomes" id="UP000660339">
    <property type="component" value="Unassembled WGS sequence"/>
</dbReference>
<feature type="transmembrane region" description="Helical" evidence="1">
    <location>
        <begin position="116"/>
        <end position="140"/>
    </location>
</feature>
<feature type="transmembrane region" description="Helical" evidence="1">
    <location>
        <begin position="77"/>
        <end position="96"/>
    </location>
</feature>
<dbReference type="EMBL" id="BONJ01000039">
    <property type="protein sequence ID" value="GIG18244.1"/>
    <property type="molecule type" value="Genomic_DNA"/>
</dbReference>
<dbReference type="InterPro" id="IPR009339">
    <property type="entry name" value="DUF998"/>
</dbReference>
<protein>
    <recommendedName>
        <fullName evidence="4">DUF998 domain-containing protein</fullName>
    </recommendedName>
</protein>
<accession>A0A8J3PIY8</accession>
<name>A0A8J3PIY8_9ACTN</name>
<reference evidence="2" key="1">
    <citation type="submission" date="2021-01" db="EMBL/GenBank/DDBJ databases">
        <title>Whole genome shotgun sequence of Catellatospora methionotrophica NBRC 14553.</title>
        <authorList>
            <person name="Komaki H."/>
            <person name="Tamura T."/>
        </authorList>
    </citation>
    <scope>NUCLEOTIDE SEQUENCE</scope>
    <source>
        <strain evidence="2">NBRC 14553</strain>
    </source>
</reference>
<feature type="transmembrane region" description="Helical" evidence="1">
    <location>
        <begin position="181"/>
        <end position="199"/>
    </location>
</feature>
<dbReference type="RefSeq" id="WP_166381038.1">
    <property type="nucleotide sequence ID" value="NZ_BAAATT010000019.1"/>
</dbReference>
<keyword evidence="3" id="KW-1185">Reference proteome</keyword>